<evidence type="ECO:0000313" key="6">
    <source>
        <dbReference type="Proteomes" id="UP001652628"/>
    </source>
</evidence>
<feature type="repeat" description="WD" evidence="3">
    <location>
        <begin position="181"/>
        <end position="222"/>
    </location>
</feature>
<protein>
    <submittedName>
        <fullName evidence="7">WD repeat-containing protein 5</fullName>
    </submittedName>
</protein>
<evidence type="ECO:0000256" key="3">
    <source>
        <dbReference type="PROSITE-ProRule" id="PRU00221"/>
    </source>
</evidence>
<dbReference type="PANTHER" id="PTHR19879:SF9">
    <property type="entry name" value="TRANSCRIPTION INITIATION FACTOR TFIID SUBUNIT 5"/>
    <property type="match status" value="1"/>
</dbReference>
<feature type="repeat" description="WD" evidence="3">
    <location>
        <begin position="98"/>
        <end position="138"/>
    </location>
</feature>
<accession>A0AB39Z4H2</accession>
<dbReference type="InterPro" id="IPR001680">
    <property type="entry name" value="WD40_rpt"/>
</dbReference>
<dbReference type="Pfam" id="PF25175">
    <property type="entry name" value="Beta-prop_WDR5"/>
    <property type="match status" value="1"/>
</dbReference>
<proteinExistence type="predicted"/>
<keyword evidence="2" id="KW-0677">Repeat</keyword>
<organism evidence="6 7">
    <name type="scientific">Drosophila suzukii</name>
    <name type="common">Spotted-wing drosophila fruit fly</name>
    <dbReference type="NCBI Taxonomy" id="28584"/>
    <lineage>
        <taxon>Eukaryota</taxon>
        <taxon>Metazoa</taxon>
        <taxon>Ecdysozoa</taxon>
        <taxon>Arthropoda</taxon>
        <taxon>Hexapoda</taxon>
        <taxon>Insecta</taxon>
        <taxon>Pterygota</taxon>
        <taxon>Neoptera</taxon>
        <taxon>Endopterygota</taxon>
        <taxon>Diptera</taxon>
        <taxon>Brachycera</taxon>
        <taxon>Muscomorpha</taxon>
        <taxon>Ephydroidea</taxon>
        <taxon>Drosophilidae</taxon>
        <taxon>Drosophila</taxon>
        <taxon>Sophophora</taxon>
    </lineage>
</organism>
<dbReference type="PROSITE" id="PS50082">
    <property type="entry name" value="WD_REPEATS_2"/>
    <property type="match status" value="6"/>
</dbReference>
<dbReference type="CDD" id="cd00200">
    <property type="entry name" value="WD40"/>
    <property type="match status" value="1"/>
</dbReference>
<feature type="domain" description="WDR5-like beta-propeller" evidence="5">
    <location>
        <begin position="56"/>
        <end position="345"/>
    </location>
</feature>
<dbReference type="RefSeq" id="XP_016928273.2">
    <property type="nucleotide sequence ID" value="XM_017072784.4"/>
</dbReference>
<dbReference type="PANTHER" id="PTHR19879">
    <property type="entry name" value="TRANSCRIPTION INITIATION FACTOR TFIID"/>
    <property type="match status" value="1"/>
</dbReference>
<dbReference type="GeneID" id="108008879"/>
<evidence type="ECO:0000313" key="7">
    <source>
        <dbReference type="RefSeq" id="XP_016928273.2"/>
    </source>
</evidence>
<evidence type="ECO:0000256" key="2">
    <source>
        <dbReference type="ARBA" id="ARBA00022737"/>
    </source>
</evidence>
<evidence type="ECO:0000256" key="4">
    <source>
        <dbReference type="SAM" id="MobiDB-lite"/>
    </source>
</evidence>
<dbReference type="PROSITE" id="PS50294">
    <property type="entry name" value="WD_REPEATS_REGION"/>
    <property type="match status" value="5"/>
</dbReference>
<feature type="repeat" description="WD" evidence="3">
    <location>
        <begin position="139"/>
        <end position="180"/>
    </location>
</feature>
<dbReference type="InterPro" id="IPR020472">
    <property type="entry name" value="WD40_PAC1"/>
</dbReference>
<gene>
    <name evidence="7" type="primary">LOC108008879</name>
</gene>
<dbReference type="PROSITE" id="PS00678">
    <property type="entry name" value="WD_REPEATS_1"/>
    <property type="match status" value="3"/>
</dbReference>
<evidence type="ECO:0000256" key="1">
    <source>
        <dbReference type="ARBA" id="ARBA00022574"/>
    </source>
</evidence>
<dbReference type="InterPro" id="IPR015943">
    <property type="entry name" value="WD40/YVTN_repeat-like_dom_sf"/>
</dbReference>
<dbReference type="GO" id="GO:0044666">
    <property type="term" value="C:MLL3/4 complex"/>
    <property type="evidence" value="ECO:0007669"/>
    <property type="project" value="UniProtKB-ARBA"/>
</dbReference>
<feature type="repeat" description="WD" evidence="3">
    <location>
        <begin position="56"/>
        <end position="97"/>
    </location>
</feature>
<feature type="region of interest" description="Disordered" evidence="4">
    <location>
        <begin position="1"/>
        <end position="50"/>
    </location>
</feature>
<keyword evidence="1 3" id="KW-0853">WD repeat</keyword>
<reference evidence="7" key="1">
    <citation type="submission" date="2025-08" db="UniProtKB">
        <authorList>
            <consortium name="RefSeq"/>
        </authorList>
    </citation>
    <scope>IDENTIFICATION</scope>
</reference>
<feature type="repeat" description="WD" evidence="3">
    <location>
        <begin position="224"/>
        <end position="265"/>
    </location>
</feature>
<dbReference type="PRINTS" id="PR00320">
    <property type="entry name" value="GPROTEINBRPT"/>
</dbReference>
<feature type="compositionally biased region" description="Low complexity" evidence="4">
    <location>
        <begin position="37"/>
        <end position="48"/>
    </location>
</feature>
<name>A0AB39Z4H2_DROSZ</name>
<dbReference type="InterPro" id="IPR059122">
    <property type="entry name" value="Beta-prop_WDR5-like"/>
</dbReference>
<dbReference type="Proteomes" id="UP001652628">
    <property type="component" value="Chromosome 2R"/>
</dbReference>
<evidence type="ECO:0000259" key="5">
    <source>
        <dbReference type="Pfam" id="PF25175"/>
    </source>
</evidence>
<dbReference type="AlphaFoldDB" id="A0AB39Z4H2"/>
<sequence>MEIPKIVAAGNPGNGTTIPIPESSGNPFKLPLPPTKTPLAKPKPSSSPGYAIKKSLQGHNSCVSAVKFSPDGGQLVSGSADKLLMMWDVEAGRCLQTLAGHGKGINDVAWSAAGLLASCSDDKTVRLWDPRSGLCVKTLEGHGGYVFACSFNPQSNLLASTSFDETVRLWDVRTGRTLKTVAGHQDPITSVDFNRDGSLFVTSSFDGLVRVWDSSTGHLLKTLIEDDNTPVGHVKFSPNGRYILASTMNSTLKLWNYQKPKCLRVYRGHVNVAYCLTSNFSITAGIWIVSASEDETLCIWDLQSKQLVQKVGTQGDRVICTDCHPTANVIATGAVQNTFAIRIWQSSE</sequence>
<dbReference type="InterPro" id="IPR036322">
    <property type="entry name" value="WD40_repeat_dom_sf"/>
</dbReference>
<dbReference type="SUPFAM" id="SSF50978">
    <property type="entry name" value="WD40 repeat-like"/>
    <property type="match status" value="1"/>
</dbReference>
<dbReference type="SMART" id="SM00320">
    <property type="entry name" value="WD40"/>
    <property type="match status" value="7"/>
</dbReference>
<dbReference type="PIRSF" id="PIRSF002394">
    <property type="entry name" value="GN-bd_beta"/>
    <property type="match status" value="1"/>
</dbReference>
<dbReference type="Gene3D" id="2.130.10.10">
    <property type="entry name" value="YVTN repeat-like/Quinoprotein amine dehydrogenase"/>
    <property type="match status" value="1"/>
</dbReference>
<feature type="repeat" description="WD" evidence="3">
    <location>
        <begin position="288"/>
        <end position="310"/>
    </location>
</feature>
<keyword evidence="6" id="KW-1185">Reference proteome</keyword>
<dbReference type="InterPro" id="IPR019775">
    <property type="entry name" value="WD40_repeat_CS"/>
</dbReference>